<comment type="caution">
    <text evidence="3">The sequence shown here is derived from an EMBL/GenBank/DDBJ whole genome shotgun (WGS) entry which is preliminary data.</text>
</comment>
<dbReference type="InterPro" id="IPR025315">
    <property type="entry name" value="DUF4220"/>
</dbReference>
<dbReference type="AlphaFoldDB" id="A0AAV5JPX2"/>
<feature type="transmembrane region" description="Helical" evidence="1">
    <location>
        <begin position="7"/>
        <end position="27"/>
    </location>
</feature>
<dbReference type="PANTHER" id="PTHR31325">
    <property type="entry name" value="OS01G0798800 PROTEIN-RELATED"/>
    <property type="match status" value="1"/>
</dbReference>
<feature type="transmembrane region" description="Helical" evidence="1">
    <location>
        <begin position="42"/>
        <end position="61"/>
    </location>
</feature>
<evidence type="ECO:0000256" key="1">
    <source>
        <dbReference type="SAM" id="Phobius"/>
    </source>
</evidence>
<dbReference type="Proteomes" id="UP001054252">
    <property type="component" value="Unassembled WGS sequence"/>
</dbReference>
<keyword evidence="1" id="KW-0472">Membrane</keyword>
<gene>
    <name evidence="3" type="ORF">SLEP1_g23921</name>
</gene>
<organism evidence="3 4">
    <name type="scientific">Rubroshorea leprosula</name>
    <dbReference type="NCBI Taxonomy" id="152421"/>
    <lineage>
        <taxon>Eukaryota</taxon>
        <taxon>Viridiplantae</taxon>
        <taxon>Streptophyta</taxon>
        <taxon>Embryophyta</taxon>
        <taxon>Tracheophyta</taxon>
        <taxon>Spermatophyta</taxon>
        <taxon>Magnoliopsida</taxon>
        <taxon>eudicotyledons</taxon>
        <taxon>Gunneridae</taxon>
        <taxon>Pentapetalae</taxon>
        <taxon>rosids</taxon>
        <taxon>malvids</taxon>
        <taxon>Malvales</taxon>
        <taxon>Dipterocarpaceae</taxon>
        <taxon>Rubroshorea</taxon>
    </lineage>
</organism>
<protein>
    <recommendedName>
        <fullName evidence="2">DUF4220 domain-containing protein</fullName>
    </recommendedName>
</protein>
<keyword evidence="4" id="KW-1185">Reference proteome</keyword>
<keyword evidence="1" id="KW-1133">Transmembrane helix</keyword>
<feature type="transmembrane region" description="Helical" evidence="1">
    <location>
        <begin position="93"/>
        <end position="112"/>
    </location>
</feature>
<dbReference type="Pfam" id="PF13968">
    <property type="entry name" value="DUF4220"/>
    <property type="match status" value="1"/>
</dbReference>
<evidence type="ECO:0000313" key="4">
    <source>
        <dbReference type="Proteomes" id="UP001054252"/>
    </source>
</evidence>
<feature type="transmembrane region" description="Helical" evidence="1">
    <location>
        <begin position="251"/>
        <end position="269"/>
    </location>
</feature>
<feature type="domain" description="DUF4220" evidence="2">
    <location>
        <begin position="10"/>
        <end position="353"/>
    </location>
</feature>
<reference evidence="3 4" key="1">
    <citation type="journal article" date="2021" name="Commun. Biol.">
        <title>The genome of Shorea leprosula (Dipterocarpaceae) highlights the ecological relevance of drought in aseasonal tropical rainforests.</title>
        <authorList>
            <person name="Ng K.K.S."/>
            <person name="Kobayashi M.J."/>
            <person name="Fawcett J.A."/>
            <person name="Hatakeyama M."/>
            <person name="Paape T."/>
            <person name="Ng C.H."/>
            <person name="Ang C.C."/>
            <person name="Tnah L.H."/>
            <person name="Lee C.T."/>
            <person name="Nishiyama T."/>
            <person name="Sese J."/>
            <person name="O'Brien M.J."/>
            <person name="Copetti D."/>
            <person name="Mohd Noor M.I."/>
            <person name="Ong R.C."/>
            <person name="Putra M."/>
            <person name="Sireger I.Z."/>
            <person name="Indrioko S."/>
            <person name="Kosugi Y."/>
            <person name="Izuno A."/>
            <person name="Isagi Y."/>
            <person name="Lee S.L."/>
            <person name="Shimizu K.K."/>
        </authorList>
    </citation>
    <scope>NUCLEOTIDE SEQUENCE [LARGE SCALE GENOMIC DNA]</scope>
    <source>
        <strain evidence="3">214</strain>
    </source>
</reference>
<dbReference type="Pfam" id="PF04578">
    <property type="entry name" value="DUF594"/>
    <property type="match status" value="1"/>
</dbReference>
<evidence type="ECO:0000259" key="2">
    <source>
        <dbReference type="Pfam" id="PF13968"/>
    </source>
</evidence>
<dbReference type="InterPro" id="IPR007658">
    <property type="entry name" value="DUF594"/>
</dbReference>
<evidence type="ECO:0000313" key="3">
    <source>
        <dbReference type="EMBL" id="GKV12825.1"/>
    </source>
</evidence>
<name>A0AAV5JPX2_9ROSI</name>
<accession>A0AAV5JPX2</accession>
<sequence>MNDFFKTILWFAYIGADWIAIVTLGKLSGSHVESTATNVLRAYWAPLLLVHLGGPDTITACTFEDNKLWIRHLISLLVKVFFVIYVICMSWTFSWLSFFTLPLILAGIIKYVEKILCLKLSNSQKTKPLISNMFNLQSHSDLNENQTLDRLQKENPTVLSAYLFFTIMRPDVNDYLSSENLSDVGTRIKAYLRETTGIDGRRAFQFADKYLALSLGKDVFEIIFIQLGFMFDAAYTKASLIHTKLGCFLRLASSTSFFSVLLLFFIDIIKKPKFHGSRIDIAITGFLLSGAIAQEFYATWVIHSSDWAVLVAEFHHNVLVRKVFKITSKYFPRLLRQSRRWSNQMGQFDLLAYCWRCKKRKANQSHGFLPKITIGNEIAEMWHKYCIIIWHLATIVCYLQEDNHDGENMEISKCASDYMMYLLAMCPALLLSGYGESFWLVHAYDNLKGLLPPAIDIRNAASKLFSNPDNAHEEELESREITFENLKGEVLKLVTILKQLDNKWEMLRDVWIEMLLYAAVSSRYINHVKLLGEGIELFSLIWLLAGTSVLSSVFQME</sequence>
<proteinExistence type="predicted"/>
<feature type="transmembrane region" description="Helical" evidence="1">
    <location>
        <begin position="68"/>
        <end position="87"/>
    </location>
</feature>
<dbReference type="EMBL" id="BPVZ01000037">
    <property type="protein sequence ID" value="GKV12825.1"/>
    <property type="molecule type" value="Genomic_DNA"/>
</dbReference>
<keyword evidence="1" id="KW-0812">Transmembrane</keyword>